<organism evidence="1 2">
    <name type="scientific">Araneus ventricosus</name>
    <name type="common">Orbweaver spider</name>
    <name type="synonym">Epeira ventricosa</name>
    <dbReference type="NCBI Taxonomy" id="182803"/>
    <lineage>
        <taxon>Eukaryota</taxon>
        <taxon>Metazoa</taxon>
        <taxon>Ecdysozoa</taxon>
        <taxon>Arthropoda</taxon>
        <taxon>Chelicerata</taxon>
        <taxon>Arachnida</taxon>
        <taxon>Araneae</taxon>
        <taxon>Araneomorphae</taxon>
        <taxon>Entelegynae</taxon>
        <taxon>Araneoidea</taxon>
        <taxon>Araneidae</taxon>
        <taxon>Araneus</taxon>
    </lineage>
</organism>
<dbReference type="EMBL" id="BGPR01000120">
    <property type="protein sequence ID" value="GBL96430.1"/>
    <property type="molecule type" value="Genomic_DNA"/>
</dbReference>
<keyword evidence="2" id="KW-1185">Reference proteome</keyword>
<evidence type="ECO:0000313" key="1">
    <source>
        <dbReference type="EMBL" id="GBL96430.1"/>
    </source>
</evidence>
<dbReference type="AlphaFoldDB" id="A0A4Y2BW63"/>
<protein>
    <submittedName>
        <fullName evidence="1">Uncharacterized protein</fullName>
    </submittedName>
</protein>
<dbReference type="Proteomes" id="UP000499080">
    <property type="component" value="Unassembled WGS sequence"/>
</dbReference>
<proteinExistence type="predicted"/>
<accession>A0A4Y2BW63</accession>
<name>A0A4Y2BW63_ARAVE</name>
<gene>
    <name evidence="1" type="ORF">AVEN_43741_1</name>
</gene>
<sequence length="101" mass="11457">MVRYTNCPDYKILIYAEKGDSGGLMLRFRLQTLRVYVRNPIPPKNYLVSRPGAHSIRLSQISPRGAEVWRRVCCSRSPPHGSKLRGQFQNIPCVACKLGVN</sequence>
<comment type="caution">
    <text evidence="1">The sequence shown here is derived from an EMBL/GenBank/DDBJ whole genome shotgun (WGS) entry which is preliminary data.</text>
</comment>
<evidence type="ECO:0000313" key="2">
    <source>
        <dbReference type="Proteomes" id="UP000499080"/>
    </source>
</evidence>
<reference evidence="1 2" key="1">
    <citation type="journal article" date="2019" name="Sci. Rep.">
        <title>Orb-weaving spider Araneus ventricosus genome elucidates the spidroin gene catalogue.</title>
        <authorList>
            <person name="Kono N."/>
            <person name="Nakamura H."/>
            <person name="Ohtoshi R."/>
            <person name="Moran D.A.P."/>
            <person name="Shinohara A."/>
            <person name="Yoshida Y."/>
            <person name="Fujiwara M."/>
            <person name="Mori M."/>
            <person name="Tomita M."/>
            <person name="Arakawa K."/>
        </authorList>
    </citation>
    <scope>NUCLEOTIDE SEQUENCE [LARGE SCALE GENOMIC DNA]</scope>
</reference>